<evidence type="ECO:0000313" key="3">
    <source>
        <dbReference type="EMBL" id="MBB2957333.1"/>
    </source>
</evidence>
<protein>
    <submittedName>
        <fullName evidence="3">Polyisoprenoid-binding protein YceI</fullName>
    </submittedName>
</protein>
<dbReference type="Pfam" id="PF04264">
    <property type="entry name" value="YceI"/>
    <property type="match status" value="1"/>
</dbReference>
<organism evidence="3 4">
    <name type="scientific">Pseudoclavibacter helvolus</name>
    <dbReference type="NCBI Taxonomy" id="255205"/>
    <lineage>
        <taxon>Bacteria</taxon>
        <taxon>Bacillati</taxon>
        <taxon>Actinomycetota</taxon>
        <taxon>Actinomycetes</taxon>
        <taxon>Micrococcales</taxon>
        <taxon>Microbacteriaceae</taxon>
        <taxon>Pseudoclavibacter</taxon>
    </lineage>
</organism>
<dbReference type="InterPro" id="IPR036761">
    <property type="entry name" value="TTHA0802/YceI-like_sf"/>
</dbReference>
<evidence type="ECO:0000259" key="2">
    <source>
        <dbReference type="SMART" id="SM00867"/>
    </source>
</evidence>
<reference evidence="3 4" key="1">
    <citation type="submission" date="2020-08" db="EMBL/GenBank/DDBJ databases">
        <title>Sequencing the genomes of 1000 actinobacteria strains.</title>
        <authorList>
            <person name="Klenk H.-P."/>
        </authorList>
    </citation>
    <scope>NUCLEOTIDE SEQUENCE [LARGE SCALE GENOMIC DNA]</scope>
    <source>
        <strain evidence="3 4">DSM 20419</strain>
    </source>
</reference>
<dbReference type="SUPFAM" id="SSF101874">
    <property type="entry name" value="YceI-like"/>
    <property type="match status" value="1"/>
</dbReference>
<feature type="domain" description="Lipid/polyisoprenoid-binding YceI-like" evidence="2">
    <location>
        <begin position="10"/>
        <end position="179"/>
    </location>
</feature>
<evidence type="ECO:0000256" key="1">
    <source>
        <dbReference type="ARBA" id="ARBA00008812"/>
    </source>
</evidence>
<name>A0A7W4YFA7_9MICO</name>
<sequence>MIDVEQVNGVWAFDPEHTRIGFSARHAMITTVRGAFNDVEGELLVDADAPSKSEATLTVRASSIDTRNAKRDEHLRSADFFDVDRWPDITFVSRKIEEIDEGSYAVTGDLTIRDVTQEVMVPISLVGVETDAFGVLRAGFEGSRRLLRRDFGLEWNMPLDSGGVLVSERITLEFEISVIKTE</sequence>
<dbReference type="SMART" id="SM00867">
    <property type="entry name" value="YceI"/>
    <property type="match status" value="1"/>
</dbReference>
<dbReference type="Gene3D" id="2.40.128.110">
    <property type="entry name" value="Lipid/polyisoprenoid-binding, YceI-like"/>
    <property type="match status" value="1"/>
</dbReference>
<accession>A0A7W4YFA7</accession>
<comment type="caution">
    <text evidence="3">The sequence shown here is derived from an EMBL/GenBank/DDBJ whole genome shotgun (WGS) entry which is preliminary data.</text>
</comment>
<dbReference type="Proteomes" id="UP000545286">
    <property type="component" value="Unassembled WGS sequence"/>
</dbReference>
<keyword evidence="4" id="KW-1185">Reference proteome</keyword>
<dbReference type="AlphaFoldDB" id="A0A7W4YFA7"/>
<proteinExistence type="inferred from homology"/>
<comment type="similarity">
    <text evidence="1">Belongs to the UPF0312 family.</text>
</comment>
<evidence type="ECO:0000313" key="4">
    <source>
        <dbReference type="Proteomes" id="UP000545286"/>
    </source>
</evidence>
<dbReference type="PANTHER" id="PTHR34406">
    <property type="entry name" value="PROTEIN YCEI"/>
    <property type="match status" value="1"/>
</dbReference>
<dbReference type="PANTHER" id="PTHR34406:SF1">
    <property type="entry name" value="PROTEIN YCEI"/>
    <property type="match status" value="1"/>
</dbReference>
<dbReference type="InterPro" id="IPR007372">
    <property type="entry name" value="Lipid/polyisoprenoid-bd_YceI"/>
</dbReference>
<dbReference type="RefSeq" id="WP_183624090.1">
    <property type="nucleotide sequence ID" value="NZ_JACHWJ010000002.1"/>
</dbReference>
<dbReference type="EMBL" id="JACHWJ010000002">
    <property type="protein sequence ID" value="MBB2957333.1"/>
    <property type="molecule type" value="Genomic_DNA"/>
</dbReference>
<gene>
    <name evidence="3" type="ORF">FHX72_001470</name>
</gene>